<dbReference type="KEGG" id="zpl:ZBT109_0636"/>
<gene>
    <name evidence="1" type="ORF">ZBT109_0636</name>
</gene>
<evidence type="ECO:0000313" key="1">
    <source>
        <dbReference type="EMBL" id="BBG29414.1"/>
    </source>
</evidence>
<name>A0A348HCR2_9GAMM</name>
<evidence type="ECO:0000313" key="2">
    <source>
        <dbReference type="Proteomes" id="UP000267342"/>
    </source>
</evidence>
<protein>
    <submittedName>
        <fullName evidence="1">Permeases of the major facilitator</fullName>
    </submittedName>
</protein>
<organism evidence="1 2">
    <name type="scientific">Zymobacter palmae</name>
    <dbReference type="NCBI Taxonomy" id="33074"/>
    <lineage>
        <taxon>Bacteria</taxon>
        <taxon>Pseudomonadati</taxon>
        <taxon>Pseudomonadota</taxon>
        <taxon>Gammaproteobacteria</taxon>
        <taxon>Oceanospirillales</taxon>
        <taxon>Halomonadaceae</taxon>
        <taxon>Zymobacter group</taxon>
        <taxon>Zymobacter</taxon>
    </lineage>
</organism>
<dbReference type="Proteomes" id="UP000267342">
    <property type="component" value="Chromosome"/>
</dbReference>
<keyword evidence="2" id="KW-1185">Reference proteome</keyword>
<accession>A0A348HCR2</accession>
<sequence length="211" mass="23924">MTDNATPSPAPATQTPIYEVKIGLIFRSTLTITQEGVRWRGRFVRFSDIVSTGWGGTRHIYNGIPTGTTYDIHLDDRQKRRPMTIRTRRKAVYSTIVDTIWQMAGIAILTRLLEGLRAGERYVVGGSMVSDEGIHISRKKLFKDPEVVFFPWRQVSVVRQQGNCIIHGERGFSECLPYNENNNTHIIDYAIEMALQNGLTRLSDMLQPAAQ</sequence>
<dbReference type="EMBL" id="AP018933">
    <property type="protein sequence ID" value="BBG29414.1"/>
    <property type="molecule type" value="Genomic_DNA"/>
</dbReference>
<reference evidence="1 2" key="1">
    <citation type="submission" date="2018-09" db="EMBL/GenBank/DDBJ databases">
        <title>Zymobacter palmae IAM14233 (=T109) whole genome analysis.</title>
        <authorList>
            <person name="Yanase H."/>
        </authorList>
    </citation>
    <scope>NUCLEOTIDE SEQUENCE [LARGE SCALE GENOMIC DNA]</scope>
    <source>
        <strain evidence="1 2">IAM14233</strain>
    </source>
</reference>
<dbReference type="STRING" id="1123510.GCA_000620025_01951"/>
<proteinExistence type="predicted"/>
<dbReference type="AlphaFoldDB" id="A0A348HCR2"/>